<comment type="caution">
    <text evidence="1">The sequence shown here is derived from an EMBL/GenBank/DDBJ whole genome shotgun (WGS) entry which is preliminary data.</text>
</comment>
<sequence>MKEIHINGVKIPLSGVRVKHQLQVRGKNWNKTVGQRICRTQIGTE</sequence>
<evidence type="ECO:0000313" key="1">
    <source>
        <dbReference type="EMBL" id="HIQ67047.1"/>
    </source>
</evidence>
<protein>
    <submittedName>
        <fullName evidence="1">Uncharacterized protein</fullName>
    </submittedName>
</protein>
<evidence type="ECO:0000313" key="2">
    <source>
        <dbReference type="Proteomes" id="UP000886796"/>
    </source>
</evidence>
<gene>
    <name evidence="1" type="ORF">IAB74_00870</name>
</gene>
<reference evidence="1" key="1">
    <citation type="submission" date="2020-10" db="EMBL/GenBank/DDBJ databases">
        <authorList>
            <person name="Gilroy R."/>
        </authorList>
    </citation>
    <scope>NUCLEOTIDE SEQUENCE</scope>
    <source>
        <strain evidence="1">13361</strain>
    </source>
</reference>
<reference evidence="1" key="2">
    <citation type="journal article" date="2021" name="PeerJ">
        <title>Extensive microbial diversity within the chicken gut microbiome revealed by metagenomics and culture.</title>
        <authorList>
            <person name="Gilroy R."/>
            <person name="Ravi A."/>
            <person name="Getino M."/>
            <person name="Pursley I."/>
            <person name="Horton D.L."/>
            <person name="Alikhan N.F."/>
            <person name="Baker D."/>
            <person name="Gharbi K."/>
            <person name="Hall N."/>
            <person name="Watson M."/>
            <person name="Adriaenssens E.M."/>
            <person name="Foster-Nyarko E."/>
            <person name="Jarju S."/>
            <person name="Secka A."/>
            <person name="Antonio M."/>
            <person name="Oren A."/>
            <person name="Chaudhuri R.R."/>
            <person name="La Ragione R."/>
            <person name="Hildebrand F."/>
            <person name="Pallen M.J."/>
        </authorList>
    </citation>
    <scope>NUCLEOTIDE SEQUENCE</scope>
    <source>
        <strain evidence="1">13361</strain>
    </source>
</reference>
<proteinExistence type="predicted"/>
<dbReference type="Proteomes" id="UP000886796">
    <property type="component" value="Unassembled WGS sequence"/>
</dbReference>
<accession>A0A9D0Z0Z3</accession>
<dbReference type="AlphaFoldDB" id="A0A9D0Z0Z3"/>
<name>A0A9D0Z0Z3_9FIRM</name>
<dbReference type="EMBL" id="DVFK01000012">
    <property type="protein sequence ID" value="HIQ67047.1"/>
    <property type="molecule type" value="Genomic_DNA"/>
</dbReference>
<organism evidence="1 2">
    <name type="scientific">Candidatus Faecousia excrementigallinarum</name>
    <dbReference type="NCBI Taxonomy" id="2840806"/>
    <lineage>
        <taxon>Bacteria</taxon>
        <taxon>Bacillati</taxon>
        <taxon>Bacillota</taxon>
        <taxon>Clostridia</taxon>
        <taxon>Eubacteriales</taxon>
        <taxon>Oscillospiraceae</taxon>
        <taxon>Faecousia</taxon>
    </lineage>
</organism>